<dbReference type="Proteomes" id="UP000076167">
    <property type="component" value="Unassembled WGS sequence"/>
</dbReference>
<proteinExistence type="predicted"/>
<keyword evidence="3" id="KW-1185">Reference proteome</keyword>
<feature type="transmembrane region" description="Helical" evidence="1">
    <location>
        <begin position="67"/>
        <end position="90"/>
    </location>
</feature>
<evidence type="ECO:0000256" key="1">
    <source>
        <dbReference type="SAM" id="Phobius"/>
    </source>
</evidence>
<evidence type="ECO:0000313" key="3">
    <source>
        <dbReference type="Proteomes" id="UP000076167"/>
    </source>
</evidence>
<keyword evidence="1" id="KW-0472">Membrane</keyword>
<comment type="caution">
    <text evidence="2">The sequence shown here is derived from an EMBL/GenBank/DDBJ whole genome shotgun (WGS) entry which is preliminary data.</text>
</comment>
<evidence type="ECO:0000313" key="2">
    <source>
        <dbReference type="EMBL" id="KZD03410.1"/>
    </source>
</evidence>
<accession>A0ABR5Y0V4</accession>
<keyword evidence="1" id="KW-0812">Transmembrane</keyword>
<reference evidence="2 3" key="1">
    <citation type="submission" date="2015-12" db="EMBL/GenBank/DDBJ databases">
        <title>Genome sequence of Thalassospira xiamenensis MCCC 1A03005.</title>
        <authorList>
            <person name="Lu L."/>
            <person name="Lai Q."/>
            <person name="Shao Z."/>
            <person name="Qian P."/>
        </authorList>
    </citation>
    <scope>NUCLEOTIDE SEQUENCE [LARGE SCALE GENOMIC DNA]</scope>
    <source>
        <strain evidence="2 3">MCCC 1A03005</strain>
    </source>
</reference>
<protein>
    <recommendedName>
        <fullName evidence="4">Metal-dependent hydrolase</fullName>
    </recommendedName>
</protein>
<organism evidence="2 3">
    <name type="scientific">Thalassospira xiamenensis</name>
    <dbReference type="NCBI Taxonomy" id="220697"/>
    <lineage>
        <taxon>Bacteria</taxon>
        <taxon>Pseudomonadati</taxon>
        <taxon>Pseudomonadota</taxon>
        <taxon>Alphaproteobacteria</taxon>
        <taxon>Rhodospirillales</taxon>
        <taxon>Thalassospiraceae</taxon>
        <taxon>Thalassospira</taxon>
    </lineage>
</organism>
<dbReference type="EMBL" id="LPXL01000026">
    <property type="protein sequence ID" value="KZD03410.1"/>
    <property type="molecule type" value="Genomic_DNA"/>
</dbReference>
<gene>
    <name evidence="2" type="ORF">AUP40_17530</name>
</gene>
<evidence type="ECO:0008006" key="4">
    <source>
        <dbReference type="Google" id="ProtNLM"/>
    </source>
</evidence>
<name>A0ABR5Y0V4_9PROT</name>
<feature type="transmembrane region" description="Helical" evidence="1">
    <location>
        <begin position="40"/>
        <end position="55"/>
    </location>
</feature>
<dbReference type="RefSeq" id="WP_063095902.1">
    <property type="nucleotide sequence ID" value="NZ_DHZG01000027.1"/>
</dbReference>
<keyword evidence="1" id="KW-1133">Transmembrane helix</keyword>
<feature type="transmembrane region" description="Helical" evidence="1">
    <location>
        <begin position="149"/>
        <end position="166"/>
    </location>
</feature>
<sequence length="189" mass="21073">MDPIKHMLAKPVPYALGIWGGLWLPDIDLLLLPILHHRSIITHSVLIPWLLFLFFKNRVPLYGIAGLYVGISIHLAADCLSATVGFGMIWTPWPFKMSLGPASPVWILVNAALGIWLTLQLAPERKLWTVAGMCLAASGYSLLNEMAMLPFVAFSLIFSAVLFIRYKMERKQGIDKTAASLTTERINSR</sequence>